<feature type="domain" description="Tripartite ATP-independent periplasmic transporters DctQ component" evidence="10">
    <location>
        <begin position="42"/>
        <end position="171"/>
    </location>
</feature>
<keyword evidence="12" id="KW-1185">Reference proteome</keyword>
<evidence type="ECO:0000313" key="11">
    <source>
        <dbReference type="EMBL" id="RAI46029.1"/>
    </source>
</evidence>
<evidence type="ECO:0000256" key="8">
    <source>
        <dbReference type="ARBA" id="ARBA00038436"/>
    </source>
</evidence>
<evidence type="ECO:0000256" key="9">
    <source>
        <dbReference type="RuleBase" id="RU369079"/>
    </source>
</evidence>
<accession>A0A327L517</accession>
<dbReference type="AlphaFoldDB" id="A0A327L517"/>
<comment type="similarity">
    <text evidence="8 9">Belongs to the TRAP transporter small permease family.</text>
</comment>
<organism evidence="11 12">
    <name type="scientific">Rhodoplanes roseus</name>
    <dbReference type="NCBI Taxonomy" id="29409"/>
    <lineage>
        <taxon>Bacteria</taxon>
        <taxon>Pseudomonadati</taxon>
        <taxon>Pseudomonadota</taxon>
        <taxon>Alphaproteobacteria</taxon>
        <taxon>Hyphomicrobiales</taxon>
        <taxon>Nitrobacteraceae</taxon>
        <taxon>Rhodoplanes</taxon>
    </lineage>
</organism>
<feature type="transmembrane region" description="Helical" evidence="9">
    <location>
        <begin position="66"/>
        <end position="84"/>
    </location>
</feature>
<gene>
    <name evidence="11" type="ORF">CH341_00920</name>
</gene>
<evidence type="ECO:0000256" key="4">
    <source>
        <dbReference type="ARBA" id="ARBA00022519"/>
    </source>
</evidence>
<evidence type="ECO:0000256" key="3">
    <source>
        <dbReference type="ARBA" id="ARBA00022475"/>
    </source>
</evidence>
<keyword evidence="7 9" id="KW-0472">Membrane</keyword>
<evidence type="ECO:0000256" key="7">
    <source>
        <dbReference type="ARBA" id="ARBA00023136"/>
    </source>
</evidence>
<reference evidence="11 12" key="1">
    <citation type="submission" date="2017-07" db="EMBL/GenBank/DDBJ databases">
        <title>Draft Genome Sequences of Select Purple Nonsulfur Bacteria.</title>
        <authorList>
            <person name="Lasarre B."/>
            <person name="Mckinlay J.B."/>
        </authorList>
    </citation>
    <scope>NUCLEOTIDE SEQUENCE [LARGE SCALE GENOMIC DNA]</scope>
    <source>
        <strain evidence="11 12">DSM 5909</strain>
    </source>
</reference>
<dbReference type="EMBL" id="NPEX01000003">
    <property type="protein sequence ID" value="RAI46029.1"/>
    <property type="molecule type" value="Genomic_DNA"/>
</dbReference>
<keyword evidence="2 9" id="KW-0813">Transport</keyword>
<feature type="transmembrane region" description="Helical" evidence="9">
    <location>
        <begin position="33"/>
        <end position="54"/>
    </location>
</feature>
<dbReference type="OrthoDB" id="4964541at2"/>
<dbReference type="PANTHER" id="PTHR35011:SF10">
    <property type="entry name" value="TRAP TRANSPORTER SMALL PERMEASE PROTEIN"/>
    <property type="match status" value="1"/>
</dbReference>
<feature type="transmembrane region" description="Helical" evidence="9">
    <location>
        <begin position="104"/>
        <end position="128"/>
    </location>
</feature>
<keyword evidence="4 9" id="KW-0997">Cell inner membrane</keyword>
<sequence>MADDTVMLTDRDAPPTVPFAAVLARGVAHTGRVILGLVLLGMVALNVANAIGRYAVGAVFIGADELLVFAMVWMVMIGILFVTADRSHIALDFLPLRASIRGKLVLGILHHTIIALGAGYVAMQSWSFVGRVASAGQTSMAMGLPMTIPHTALLVGFGGTALIAVALVVADATELLRREGFGR</sequence>
<evidence type="ECO:0000256" key="5">
    <source>
        <dbReference type="ARBA" id="ARBA00022692"/>
    </source>
</evidence>
<dbReference type="PANTHER" id="PTHR35011">
    <property type="entry name" value="2,3-DIKETO-L-GULONATE TRAP TRANSPORTER SMALL PERMEASE PROTEIN YIAM"/>
    <property type="match status" value="1"/>
</dbReference>
<dbReference type="Proteomes" id="UP000249130">
    <property type="component" value="Unassembled WGS sequence"/>
</dbReference>
<keyword evidence="5 9" id="KW-0812">Transmembrane</keyword>
<evidence type="ECO:0000259" key="10">
    <source>
        <dbReference type="Pfam" id="PF04290"/>
    </source>
</evidence>
<dbReference type="RefSeq" id="WP_111417158.1">
    <property type="nucleotide sequence ID" value="NZ_NPEX01000003.1"/>
</dbReference>
<comment type="subunit">
    <text evidence="9">The complex comprises the extracytoplasmic solute receptor protein and the two transmembrane proteins.</text>
</comment>
<keyword evidence="6 9" id="KW-1133">Transmembrane helix</keyword>
<dbReference type="InterPro" id="IPR055348">
    <property type="entry name" value="DctQ"/>
</dbReference>
<comment type="subcellular location">
    <subcellularLocation>
        <location evidence="1 9">Cell inner membrane</location>
        <topology evidence="1 9">Multi-pass membrane protein</topology>
    </subcellularLocation>
</comment>
<keyword evidence="3" id="KW-1003">Cell membrane</keyword>
<comment type="caution">
    <text evidence="11">The sequence shown here is derived from an EMBL/GenBank/DDBJ whole genome shotgun (WGS) entry which is preliminary data.</text>
</comment>
<evidence type="ECO:0000256" key="1">
    <source>
        <dbReference type="ARBA" id="ARBA00004429"/>
    </source>
</evidence>
<evidence type="ECO:0000256" key="6">
    <source>
        <dbReference type="ARBA" id="ARBA00022989"/>
    </source>
</evidence>
<feature type="transmembrane region" description="Helical" evidence="9">
    <location>
        <begin position="148"/>
        <end position="170"/>
    </location>
</feature>
<evidence type="ECO:0000313" key="12">
    <source>
        <dbReference type="Proteomes" id="UP000249130"/>
    </source>
</evidence>
<evidence type="ECO:0000256" key="2">
    <source>
        <dbReference type="ARBA" id="ARBA00022448"/>
    </source>
</evidence>
<dbReference type="GO" id="GO:0022857">
    <property type="term" value="F:transmembrane transporter activity"/>
    <property type="evidence" value="ECO:0007669"/>
    <property type="project" value="UniProtKB-UniRule"/>
</dbReference>
<protein>
    <recommendedName>
        <fullName evidence="9">TRAP transporter small permease protein</fullName>
    </recommendedName>
</protein>
<comment type="function">
    <text evidence="9">Part of the tripartite ATP-independent periplasmic (TRAP) transport system.</text>
</comment>
<dbReference type="GO" id="GO:0015740">
    <property type="term" value="P:C4-dicarboxylate transport"/>
    <property type="evidence" value="ECO:0007669"/>
    <property type="project" value="TreeGrafter"/>
</dbReference>
<name>A0A327L517_9BRAD</name>
<proteinExistence type="inferred from homology"/>
<dbReference type="GO" id="GO:0005886">
    <property type="term" value="C:plasma membrane"/>
    <property type="evidence" value="ECO:0007669"/>
    <property type="project" value="UniProtKB-SubCell"/>
</dbReference>
<dbReference type="InterPro" id="IPR007387">
    <property type="entry name" value="TRAP_DctQ"/>
</dbReference>
<dbReference type="Pfam" id="PF04290">
    <property type="entry name" value="DctQ"/>
    <property type="match status" value="1"/>
</dbReference>